<comment type="caution">
    <text evidence="3">The sequence shown here is derived from an EMBL/GenBank/DDBJ whole genome shotgun (WGS) entry which is preliminary data.</text>
</comment>
<dbReference type="InterPro" id="IPR011047">
    <property type="entry name" value="Quinoprotein_ADH-like_sf"/>
</dbReference>
<feature type="signal peptide" evidence="1">
    <location>
        <begin position="1"/>
        <end position="27"/>
    </location>
</feature>
<dbReference type="PROSITE" id="PS51257">
    <property type="entry name" value="PROKAR_LIPOPROTEIN"/>
    <property type="match status" value="1"/>
</dbReference>
<proteinExistence type="predicted"/>
<dbReference type="InterPro" id="IPR015943">
    <property type="entry name" value="WD40/YVTN_repeat-like_dom_sf"/>
</dbReference>
<evidence type="ECO:0000313" key="4">
    <source>
        <dbReference type="Proteomes" id="UP001230289"/>
    </source>
</evidence>
<organism evidence="3 4">
    <name type="scientific">Microbacterium capsulatum</name>
    <dbReference type="NCBI Taxonomy" id="3041921"/>
    <lineage>
        <taxon>Bacteria</taxon>
        <taxon>Bacillati</taxon>
        <taxon>Actinomycetota</taxon>
        <taxon>Actinomycetes</taxon>
        <taxon>Micrococcales</taxon>
        <taxon>Microbacteriaceae</taxon>
        <taxon>Microbacterium</taxon>
    </lineage>
</organism>
<evidence type="ECO:0000256" key="1">
    <source>
        <dbReference type="SAM" id="SignalP"/>
    </source>
</evidence>
<dbReference type="EMBL" id="JAVFCB010000002">
    <property type="protein sequence ID" value="MDQ4212987.1"/>
    <property type="molecule type" value="Genomic_DNA"/>
</dbReference>
<feature type="domain" description="Pyrrolo-quinoline quinone repeat" evidence="2">
    <location>
        <begin position="276"/>
        <end position="406"/>
    </location>
</feature>
<keyword evidence="1" id="KW-0732">Signal</keyword>
<keyword evidence="4" id="KW-1185">Reference proteome</keyword>
<dbReference type="SUPFAM" id="SSF50998">
    <property type="entry name" value="Quinoprotein alcohol dehydrogenase-like"/>
    <property type="match status" value="2"/>
</dbReference>
<protein>
    <submittedName>
        <fullName evidence="3">PQQ-binding-like beta-propeller repeat protein</fullName>
    </submittedName>
</protein>
<gene>
    <name evidence="3" type="ORF">RBR11_03575</name>
</gene>
<dbReference type="Pfam" id="PF13360">
    <property type="entry name" value="PQQ_2"/>
    <property type="match status" value="1"/>
</dbReference>
<evidence type="ECO:0000259" key="2">
    <source>
        <dbReference type="Pfam" id="PF13360"/>
    </source>
</evidence>
<name>A0ABU0XD01_9MICO</name>
<dbReference type="Gene3D" id="2.130.10.10">
    <property type="entry name" value="YVTN repeat-like/Quinoprotein amine dehydrogenase"/>
    <property type="match status" value="2"/>
</dbReference>
<feature type="chain" id="PRO_5046588880" evidence="1">
    <location>
        <begin position="28"/>
        <end position="504"/>
    </location>
</feature>
<sequence>MRLPFPVAAAAIIVTALVLTGCSPAPEDDWNTRLTPEWTVNATLMSQPVIADDSVLAYVHVSPDSEAIVAWNRANGKELWRSHALPARTAPGVDQFVAVIEKDGSWQVAYLAPRAVGDPVNAWMRLVVADARSGKDLLPQLQDAPIWTRRPEACKDSSTFCLEGFREGDEHTDRELVLADGGIVPDTDPDAGFSTNGFLVASHVSLSHDEVTTVRYGTNGEYAWWRSYEDIFGQGTDYTGGWAWHDEDEKLPVIGWGGQAAPKVTSYPASDVRDLTAGTTVALDRKTGRTLWSQKSTRSCTFSGRGVAPRAEGIMVLCRYRSGSLQRHFEEEGAPPQLVYKDVDLDVIGVDAASGEVVWTVRLGDEPRNYAYQEQPKAPWSDSEEHVIVTANGRRTLLDVRDGSRRELARDVLTPCRPHDTQVVLDSVWKNVRYAASQNMALCNEQGPVKSGTAPSPAALALAGLDIHDDVALVFNGRLAYFRRPAPARPATTTPGTPPPTSAG</sequence>
<dbReference type="Proteomes" id="UP001230289">
    <property type="component" value="Unassembled WGS sequence"/>
</dbReference>
<accession>A0ABU0XD01</accession>
<reference evidence="3 4" key="1">
    <citation type="submission" date="2023-08" db="EMBL/GenBank/DDBJ databases">
        <title>Microbacterium sp. nov., isolated from a waste landfill.</title>
        <authorList>
            <person name="Wen W."/>
        </authorList>
    </citation>
    <scope>NUCLEOTIDE SEQUENCE [LARGE SCALE GENOMIC DNA]</scope>
    <source>
        <strain evidence="3 4">ASV81</strain>
    </source>
</reference>
<dbReference type="InterPro" id="IPR002372">
    <property type="entry name" value="PQQ_rpt_dom"/>
</dbReference>
<evidence type="ECO:0000313" key="3">
    <source>
        <dbReference type="EMBL" id="MDQ4212987.1"/>
    </source>
</evidence>